<protein>
    <submittedName>
        <fullName evidence="2">Uncharacterized protein</fullName>
    </submittedName>
</protein>
<sequence length="195" mass="21078">MGTPPVARLIAEEEQAARPHAYNKRVRGRGEGVGDETCRYIVALALRQRGGADLVRCGARQCEGLSKRGGEHDRCQCPATLATQSTSCLTLWLRLIPSAVMSEDVKQLLFTDFSNAFRSFFHTNVLSMPFVFCQTGSGGGVLLLTVVAVTSAYATAVYFGAKKSHEGMPTRLSCTAMCRSWSGATGTRRFTSSTV</sequence>
<evidence type="ECO:0000313" key="2">
    <source>
        <dbReference type="EMBL" id="KAG5509368.1"/>
    </source>
</evidence>
<dbReference type="EMBL" id="JAFJZO010000014">
    <property type="protein sequence ID" value="KAG5509368.1"/>
    <property type="molecule type" value="Genomic_DNA"/>
</dbReference>
<name>A0A836IZC6_9TRYP</name>
<accession>A0A836IZC6</accession>
<keyword evidence="1" id="KW-0812">Transmembrane</keyword>
<feature type="transmembrane region" description="Helical" evidence="1">
    <location>
        <begin position="141"/>
        <end position="161"/>
    </location>
</feature>
<keyword evidence="1" id="KW-0472">Membrane</keyword>
<proteinExistence type="predicted"/>
<dbReference type="KEGG" id="phet:94292704"/>
<reference evidence="2 3" key="1">
    <citation type="submission" date="2021-02" db="EMBL/GenBank/DDBJ databases">
        <title>Porcisia hertigi Genome sequencing and assembly.</title>
        <authorList>
            <person name="Almutairi H."/>
            <person name="Gatherer D."/>
        </authorList>
    </citation>
    <scope>NUCLEOTIDE SEQUENCE [LARGE SCALE GENOMIC DNA]</scope>
    <source>
        <strain evidence="2 3">C119</strain>
    </source>
</reference>
<comment type="caution">
    <text evidence="2">The sequence shown here is derived from an EMBL/GenBank/DDBJ whole genome shotgun (WGS) entry which is preliminary data.</text>
</comment>
<keyword evidence="1" id="KW-1133">Transmembrane helix</keyword>
<keyword evidence="3" id="KW-1185">Reference proteome</keyword>
<dbReference type="RefSeq" id="XP_067758520.1">
    <property type="nucleotide sequence ID" value="XM_067902627.1"/>
</dbReference>
<evidence type="ECO:0000256" key="1">
    <source>
        <dbReference type="SAM" id="Phobius"/>
    </source>
</evidence>
<gene>
    <name evidence="2" type="ORF">JKF63_06678</name>
</gene>
<dbReference type="Proteomes" id="UP000674318">
    <property type="component" value="Unassembled WGS sequence"/>
</dbReference>
<dbReference type="OrthoDB" id="40134at2759"/>
<dbReference type="AlphaFoldDB" id="A0A836IZC6"/>
<evidence type="ECO:0000313" key="3">
    <source>
        <dbReference type="Proteomes" id="UP000674318"/>
    </source>
</evidence>
<dbReference type="GeneID" id="94292704"/>
<organism evidence="2 3">
    <name type="scientific">Porcisia hertigi</name>
    <dbReference type="NCBI Taxonomy" id="2761500"/>
    <lineage>
        <taxon>Eukaryota</taxon>
        <taxon>Discoba</taxon>
        <taxon>Euglenozoa</taxon>
        <taxon>Kinetoplastea</taxon>
        <taxon>Metakinetoplastina</taxon>
        <taxon>Trypanosomatida</taxon>
        <taxon>Trypanosomatidae</taxon>
        <taxon>Leishmaniinae</taxon>
        <taxon>Porcisia</taxon>
    </lineage>
</organism>